<dbReference type="Gene3D" id="3.40.50.1820">
    <property type="entry name" value="alpha/beta hydrolase"/>
    <property type="match status" value="2"/>
</dbReference>
<sequence>MRVELKLQRIEGRPFGALSQLIQKVEMVTIEDFRKVLSTNFDDVFFYLFFDPWWMEDTINSVNRNFGGLNPAIYRIFLTHGEMDPIRSLGPSNDINQNSPVVVMPMQSHARDLGSPDDTDYVVLQETKRRVQQAVYDWIEYARHGEPQLPPPPAPPQFTTHWFNLPLDHFSTSARTNWDIRYLLNENVYRENGPIFIFIGSGEEISPEWIFTWQYF</sequence>
<reference evidence="6" key="1">
    <citation type="submission" date="2021-03" db="EMBL/GenBank/DDBJ databases">
        <title>Chromosome level genome of the anhydrobiotic midge Polypedilum vanderplanki.</title>
        <authorList>
            <person name="Yoshida Y."/>
            <person name="Kikawada T."/>
            <person name="Gusev O."/>
        </authorList>
    </citation>
    <scope>NUCLEOTIDE SEQUENCE</scope>
    <source>
        <strain evidence="6">NIAS01</strain>
        <tissue evidence="6">Whole body or cell culture</tissue>
    </source>
</reference>
<dbReference type="Proteomes" id="UP001107558">
    <property type="component" value="Chromosome 3"/>
</dbReference>
<comment type="similarity">
    <text evidence="1">Belongs to the peptidase S28 family.</text>
</comment>
<protein>
    <submittedName>
        <fullName evidence="6">Uncharacterized protein</fullName>
    </submittedName>
</protein>
<proteinExistence type="inferred from homology"/>
<dbReference type="EMBL" id="JADBJN010000003">
    <property type="protein sequence ID" value="KAG5671037.1"/>
    <property type="molecule type" value="Genomic_DNA"/>
</dbReference>
<evidence type="ECO:0000256" key="4">
    <source>
        <dbReference type="ARBA" id="ARBA00022801"/>
    </source>
</evidence>
<evidence type="ECO:0000256" key="1">
    <source>
        <dbReference type="ARBA" id="ARBA00011079"/>
    </source>
</evidence>
<evidence type="ECO:0000313" key="7">
    <source>
        <dbReference type="Proteomes" id="UP001107558"/>
    </source>
</evidence>
<dbReference type="Pfam" id="PF05577">
    <property type="entry name" value="Peptidase_S28"/>
    <property type="match status" value="2"/>
</dbReference>
<keyword evidence="4" id="KW-0378">Hydrolase</keyword>
<dbReference type="InterPro" id="IPR008758">
    <property type="entry name" value="Peptidase_S28"/>
</dbReference>
<keyword evidence="5" id="KW-0325">Glycoprotein</keyword>
<name>A0A9J6BMU2_POLVA</name>
<evidence type="ECO:0000256" key="2">
    <source>
        <dbReference type="ARBA" id="ARBA00022670"/>
    </source>
</evidence>
<evidence type="ECO:0000313" key="6">
    <source>
        <dbReference type="EMBL" id="KAG5671037.1"/>
    </source>
</evidence>
<comment type="caution">
    <text evidence="6">The sequence shown here is derived from an EMBL/GenBank/DDBJ whole genome shotgun (WGS) entry which is preliminary data.</text>
</comment>
<gene>
    <name evidence="6" type="ORF">PVAND_001255</name>
</gene>
<dbReference type="AlphaFoldDB" id="A0A9J6BMU2"/>
<evidence type="ECO:0000256" key="3">
    <source>
        <dbReference type="ARBA" id="ARBA00022729"/>
    </source>
</evidence>
<dbReference type="PANTHER" id="PTHR11010:SF5">
    <property type="entry name" value="RE36938P-RELATED"/>
    <property type="match status" value="1"/>
</dbReference>
<keyword evidence="2" id="KW-0645">Protease</keyword>
<dbReference type="GO" id="GO:0006508">
    <property type="term" value="P:proteolysis"/>
    <property type="evidence" value="ECO:0007669"/>
    <property type="project" value="UniProtKB-KW"/>
</dbReference>
<dbReference type="PANTHER" id="PTHR11010">
    <property type="entry name" value="PROTEASE S28 PRO-X CARBOXYPEPTIDASE-RELATED"/>
    <property type="match status" value="1"/>
</dbReference>
<accession>A0A9J6BMU2</accession>
<dbReference type="GO" id="GO:0070008">
    <property type="term" value="F:serine-type exopeptidase activity"/>
    <property type="evidence" value="ECO:0007669"/>
    <property type="project" value="InterPro"/>
</dbReference>
<keyword evidence="7" id="KW-1185">Reference proteome</keyword>
<evidence type="ECO:0000256" key="5">
    <source>
        <dbReference type="ARBA" id="ARBA00023180"/>
    </source>
</evidence>
<dbReference type="OrthoDB" id="8018460at2759"/>
<dbReference type="GO" id="GO:0008239">
    <property type="term" value="F:dipeptidyl-peptidase activity"/>
    <property type="evidence" value="ECO:0007669"/>
    <property type="project" value="TreeGrafter"/>
</dbReference>
<dbReference type="InterPro" id="IPR029058">
    <property type="entry name" value="AB_hydrolase_fold"/>
</dbReference>
<keyword evidence="3" id="KW-0732">Signal</keyword>
<organism evidence="6 7">
    <name type="scientific">Polypedilum vanderplanki</name>
    <name type="common">Sleeping chironomid midge</name>
    <dbReference type="NCBI Taxonomy" id="319348"/>
    <lineage>
        <taxon>Eukaryota</taxon>
        <taxon>Metazoa</taxon>
        <taxon>Ecdysozoa</taxon>
        <taxon>Arthropoda</taxon>
        <taxon>Hexapoda</taxon>
        <taxon>Insecta</taxon>
        <taxon>Pterygota</taxon>
        <taxon>Neoptera</taxon>
        <taxon>Endopterygota</taxon>
        <taxon>Diptera</taxon>
        <taxon>Nematocera</taxon>
        <taxon>Chironomoidea</taxon>
        <taxon>Chironomidae</taxon>
        <taxon>Chironominae</taxon>
        <taxon>Polypedilum</taxon>
        <taxon>Polypedilum</taxon>
    </lineage>
</organism>